<dbReference type="InterPro" id="IPR051257">
    <property type="entry name" value="Diverse_CBS-Domain"/>
</dbReference>
<dbReference type="InterPro" id="IPR044725">
    <property type="entry name" value="CBSX3_CBS_dom"/>
</dbReference>
<evidence type="ECO:0000313" key="5">
    <source>
        <dbReference type="Proteomes" id="UP000234271"/>
    </source>
</evidence>
<feature type="domain" description="CBS" evidence="3">
    <location>
        <begin position="77"/>
        <end position="132"/>
    </location>
</feature>
<dbReference type="STRING" id="288004.AL038_18115"/>
<dbReference type="Gene3D" id="3.10.580.10">
    <property type="entry name" value="CBS-domain"/>
    <property type="match status" value="1"/>
</dbReference>
<dbReference type="SMART" id="SM00116">
    <property type="entry name" value="CBS"/>
    <property type="match status" value="2"/>
</dbReference>
<dbReference type="SUPFAM" id="SSF54631">
    <property type="entry name" value="CBS-domain pair"/>
    <property type="match status" value="1"/>
</dbReference>
<dbReference type="KEGG" id="blep:AL038_18115"/>
<dbReference type="OrthoDB" id="9811720at2"/>
<sequence length="144" mass="15905">MTLKRVLDQKNTGEVVYIVETATMLAATKKMCDNYVGAVLIVSNTGSPIGIVTERDVLRFCATRSTELDNVLVTDVMTKDLIIGTFDTTIDEVLTIMTEKKFRHIPVVDKGKIVGLVSLGDLVKIKLKETSVEAKHLRDYISMG</sequence>
<dbReference type="PROSITE" id="PS51371">
    <property type="entry name" value="CBS"/>
    <property type="match status" value="2"/>
</dbReference>
<accession>A0A2N9YCZ6</accession>
<evidence type="ECO:0000256" key="1">
    <source>
        <dbReference type="ARBA" id="ARBA00023122"/>
    </source>
</evidence>
<gene>
    <name evidence="4" type="ORF">BLE401_06100</name>
</gene>
<organism evidence="4 5">
    <name type="scientific">Beggiatoa leptomitoformis</name>
    <dbReference type="NCBI Taxonomy" id="288004"/>
    <lineage>
        <taxon>Bacteria</taxon>
        <taxon>Pseudomonadati</taxon>
        <taxon>Pseudomonadota</taxon>
        <taxon>Gammaproteobacteria</taxon>
        <taxon>Thiotrichales</taxon>
        <taxon>Thiotrichaceae</taxon>
        <taxon>Beggiatoa</taxon>
    </lineage>
</organism>
<keyword evidence="1 2" id="KW-0129">CBS domain</keyword>
<proteinExistence type="predicted"/>
<dbReference type="Proteomes" id="UP000234271">
    <property type="component" value="Chromosome"/>
</dbReference>
<dbReference type="Pfam" id="PF00571">
    <property type="entry name" value="CBS"/>
    <property type="match status" value="2"/>
</dbReference>
<dbReference type="CDD" id="cd04623">
    <property type="entry name" value="CBS_pair_bac_euk"/>
    <property type="match status" value="1"/>
</dbReference>
<dbReference type="RefSeq" id="WP_062155256.1">
    <property type="nucleotide sequence ID" value="NZ_CP012373.2"/>
</dbReference>
<evidence type="ECO:0000259" key="3">
    <source>
        <dbReference type="PROSITE" id="PS51371"/>
    </source>
</evidence>
<reference evidence="5" key="1">
    <citation type="submission" date="2016-12" db="EMBL/GenBank/DDBJ databases">
        <title>Complete Genome Sequence of Beggiatoa leptomitiformis D-401.</title>
        <authorList>
            <person name="Fomenkov A."/>
            <person name="Vincze T."/>
            <person name="Grabovich M."/>
            <person name="Anton B.P."/>
            <person name="Dubinina G."/>
            <person name="Orlova M."/>
            <person name="Belousova E."/>
            <person name="Roberts R.J."/>
        </authorList>
    </citation>
    <scope>NUCLEOTIDE SEQUENCE [LARGE SCALE GENOMIC DNA]</scope>
    <source>
        <strain evidence="5">D-401</strain>
    </source>
</reference>
<keyword evidence="5" id="KW-1185">Reference proteome</keyword>
<protein>
    <submittedName>
        <fullName evidence="4">CBS domain-containing protein</fullName>
    </submittedName>
</protein>
<name>A0A2N9YCZ6_9GAMM</name>
<feature type="domain" description="CBS" evidence="3">
    <location>
        <begin position="10"/>
        <end position="68"/>
    </location>
</feature>
<evidence type="ECO:0000313" key="4">
    <source>
        <dbReference type="EMBL" id="AUI68315.1"/>
    </source>
</evidence>
<dbReference type="InterPro" id="IPR000644">
    <property type="entry name" value="CBS_dom"/>
</dbReference>
<dbReference type="InterPro" id="IPR046342">
    <property type="entry name" value="CBS_dom_sf"/>
</dbReference>
<dbReference type="PANTHER" id="PTHR43080:SF2">
    <property type="entry name" value="CBS DOMAIN-CONTAINING PROTEIN"/>
    <property type="match status" value="1"/>
</dbReference>
<dbReference type="AlphaFoldDB" id="A0A2N9YCZ6"/>
<dbReference type="EMBL" id="CP018889">
    <property type="protein sequence ID" value="AUI68315.1"/>
    <property type="molecule type" value="Genomic_DNA"/>
</dbReference>
<dbReference type="PANTHER" id="PTHR43080">
    <property type="entry name" value="CBS DOMAIN-CONTAINING PROTEIN CBSX3, MITOCHONDRIAL"/>
    <property type="match status" value="1"/>
</dbReference>
<evidence type="ECO:0000256" key="2">
    <source>
        <dbReference type="PROSITE-ProRule" id="PRU00703"/>
    </source>
</evidence>